<keyword evidence="3" id="KW-1185">Reference proteome</keyword>
<evidence type="ECO:0000313" key="2">
    <source>
        <dbReference type="EMBL" id="MED6198756.1"/>
    </source>
</evidence>
<dbReference type="Proteomes" id="UP001341840">
    <property type="component" value="Unassembled WGS sequence"/>
</dbReference>
<sequence length="118" mass="12566">MLPNRNTYVGNPETVQHPPSTPQSGLFTVPGENVAAQISQGDMPECDGRPMRAEESCILPSSAAPTMLPDTSFDTRRPAQPSPMTTVHSGQDPPIVVATSCELENPRRLGITSHLSSA</sequence>
<feature type="region of interest" description="Disordered" evidence="1">
    <location>
        <begin position="1"/>
        <end position="23"/>
    </location>
</feature>
<organism evidence="2 3">
    <name type="scientific">Stylosanthes scabra</name>
    <dbReference type="NCBI Taxonomy" id="79078"/>
    <lineage>
        <taxon>Eukaryota</taxon>
        <taxon>Viridiplantae</taxon>
        <taxon>Streptophyta</taxon>
        <taxon>Embryophyta</taxon>
        <taxon>Tracheophyta</taxon>
        <taxon>Spermatophyta</taxon>
        <taxon>Magnoliopsida</taxon>
        <taxon>eudicotyledons</taxon>
        <taxon>Gunneridae</taxon>
        <taxon>Pentapetalae</taxon>
        <taxon>rosids</taxon>
        <taxon>fabids</taxon>
        <taxon>Fabales</taxon>
        <taxon>Fabaceae</taxon>
        <taxon>Papilionoideae</taxon>
        <taxon>50 kb inversion clade</taxon>
        <taxon>dalbergioids sensu lato</taxon>
        <taxon>Dalbergieae</taxon>
        <taxon>Pterocarpus clade</taxon>
        <taxon>Stylosanthes</taxon>
    </lineage>
</organism>
<dbReference type="EMBL" id="JASCZI010212216">
    <property type="protein sequence ID" value="MED6198756.1"/>
    <property type="molecule type" value="Genomic_DNA"/>
</dbReference>
<name>A0ABU6XLP9_9FABA</name>
<reference evidence="2 3" key="1">
    <citation type="journal article" date="2023" name="Plants (Basel)">
        <title>Bridging the Gap: Combining Genomics and Transcriptomics Approaches to Understand Stylosanthes scabra, an Orphan Legume from the Brazilian Caatinga.</title>
        <authorList>
            <person name="Ferreira-Neto J.R.C."/>
            <person name="da Silva M.D."/>
            <person name="Binneck E."/>
            <person name="de Melo N.F."/>
            <person name="da Silva R.H."/>
            <person name="de Melo A.L.T.M."/>
            <person name="Pandolfi V."/>
            <person name="Bustamante F.O."/>
            <person name="Brasileiro-Vidal A.C."/>
            <person name="Benko-Iseppon A.M."/>
        </authorList>
    </citation>
    <scope>NUCLEOTIDE SEQUENCE [LARGE SCALE GENOMIC DNA]</scope>
    <source>
        <tissue evidence="2">Leaves</tissue>
    </source>
</reference>
<proteinExistence type="predicted"/>
<evidence type="ECO:0000256" key="1">
    <source>
        <dbReference type="SAM" id="MobiDB-lite"/>
    </source>
</evidence>
<evidence type="ECO:0000313" key="3">
    <source>
        <dbReference type="Proteomes" id="UP001341840"/>
    </source>
</evidence>
<comment type="caution">
    <text evidence="2">The sequence shown here is derived from an EMBL/GenBank/DDBJ whole genome shotgun (WGS) entry which is preliminary data.</text>
</comment>
<protein>
    <submittedName>
        <fullName evidence="2">Uncharacterized protein</fullName>
    </submittedName>
</protein>
<accession>A0ABU6XLP9</accession>
<feature type="region of interest" description="Disordered" evidence="1">
    <location>
        <begin position="61"/>
        <end position="93"/>
    </location>
</feature>
<gene>
    <name evidence="2" type="ORF">PIB30_069591</name>
</gene>